<evidence type="ECO:0000313" key="2">
    <source>
        <dbReference type="Proteomes" id="UP001497525"/>
    </source>
</evidence>
<comment type="caution">
    <text evidence="1">The sequence shown here is derived from an EMBL/GenBank/DDBJ whole genome shotgun (WGS) entry which is preliminary data.</text>
</comment>
<gene>
    <name evidence="1" type="ORF">CDAUBV1_LOCUS1499</name>
</gene>
<evidence type="ECO:0000313" key="1">
    <source>
        <dbReference type="EMBL" id="CAL5130057.1"/>
    </source>
</evidence>
<dbReference type="PANTHER" id="PTHR31569:SF4">
    <property type="entry name" value="SWIM-TYPE DOMAIN-CONTAINING PROTEIN"/>
    <property type="match status" value="1"/>
</dbReference>
<dbReference type="PANTHER" id="PTHR31569">
    <property type="entry name" value="SWIM-TYPE DOMAIN-CONTAINING PROTEIN"/>
    <property type="match status" value="1"/>
</dbReference>
<organism evidence="1 2">
    <name type="scientific">Calicophoron daubneyi</name>
    <name type="common">Rumen fluke</name>
    <name type="synonym">Paramphistomum daubneyi</name>
    <dbReference type="NCBI Taxonomy" id="300641"/>
    <lineage>
        <taxon>Eukaryota</taxon>
        <taxon>Metazoa</taxon>
        <taxon>Spiralia</taxon>
        <taxon>Lophotrochozoa</taxon>
        <taxon>Platyhelminthes</taxon>
        <taxon>Trematoda</taxon>
        <taxon>Digenea</taxon>
        <taxon>Plagiorchiida</taxon>
        <taxon>Pronocephalata</taxon>
        <taxon>Paramphistomoidea</taxon>
        <taxon>Paramphistomidae</taxon>
        <taxon>Calicophoron</taxon>
    </lineage>
</organism>
<reference evidence="1" key="1">
    <citation type="submission" date="2024-06" db="EMBL/GenBank/DDBJ databases">
        <authorList>
            <person name="Liu X."/>
            <person name="Lenzi L."/>
            <person name="Haldenby T S."/>
            <person name="Uol C."/>
        </authorList>
    </citation>
    <scope>NUCLEOTIDE SEQUENCE</scope>
</reference>
<protein>
    <recommendedName>
        <fullName evidence="3">FAR1 domain-containing protein</fullName>
    </recommendedName>
</protein>
<proteinExistence type="predicted"/>
<name>A0AAV2T3G3_CALDB</name>
<sequence length="276" mass="31981">MSSSDFSNEFSDLLLHRVFQSFQEFEEALKVFEDKTNTKFARYSSSAFKSDSKLKFLKAKYVCNRGRERPSASTGSRHTPTSKCNCLAQFNIRCTFEGLKVVSGRMDHNHSVDEQEVSMQPHRRLLTPAQKEQVSSLVQHGYAIAKIKDYCKERFQKRLTTYDVVNLRRVYQHDNSEYAYGTQDIKSENFLMYEARSRFQHLTWRIFLWALVHVSHQDEKNHLNQTFCLLEYGSSHKSGISSPSVTSLTGLFYASMNNASYSQRSAESRLCHISFP</sequence>
<dbReference type="AlphaFoldDB" id="A0AAV2T3G3"/>
<evidence type="ECO:0008006" key="3">
    <source>
        <dbReference type="Google" id="ProtNLM"/>
    </source>
</evidence>
<dbReference type="Proteomes" id="UP001497525">
    <property type="component" value="Unassembled WGS sequence"/>
</dbReference>
<dbReference type="InterPro" id="IPR052579">
    <property type="entry name" value="Zinc_finger_SWIM"/>
</dbReference>
<dbReference type="EMBL" id="CAXLJL010000057">
    <property type="protein sequence ID" value="CAL5130057.1"/>
    <property type="molecule type" value="Genomic_DNA"/>
</dbReference>
<accession>A0AAV2T3G3</accession>